<name>A0AAV2AMA0_9ARAC</name>
<sequence>MLSSIDEAVEDNLERPDNAVQRLTIVDSKKRTLPEFIGGHGPFQYRQWLVYFAASICSSLYLFSTFPLSSQVYCVCNNFSNISSPEMSLFSSVINCAFSKCQIGAVLPGEVTNFSCYYLFRNADQDDVMCANMRVVIYAKYIYLLGMLFSGLTAHLLSFKFGRRTVAVVSGFLLLGFSVATGVSSSLVNFLILRLFISITTTNIYLVSILSLVECLGEEYRLMYALSGHLGWGASHFILPLVTWMTNDWLQYSEVLSCISIPLIVLSFFIPESIEITVAKGLRAKSQKLIRIAAWRNGYSTDDLEEFTHALCHRKDQEEIKEVRKTANIKRAFELTLLFLVGFSASFIYFTCIGLSDWINRDRGGFFALAGTTEIAAAILCLFFVCVLSNKTLWSVTTVMTSVFLLVLYAKTSHIEYFHISRGAFVVTMFFASASFTIVLMRTLFQPLISANSKWNTFISGFAMCCGALVASLTDLQKFDAWNPKFYVVYAIPNLTLGATIGIIPERYFKF</sequence>
<dbReference type="Proteomes" id="UP001497382">
    <property type="component" value="Unassembled WGS sequence"/>
</dbReference>
<feature type="transmembrane region" description="Helical" evidence="5">
    <location>
        <begin position="141"/>
        <end position="159"/>
    </location>
</feature>
<dbReference type="Gene3D" id="1.20.1250.20">
    <property type="entry name" value="MFS general substrate transporter like domains"/>
    <property type="match status" value="1"/>
</dbReference>
<evidence type="ECO:0000256" key="3">
    <source>
        <dbReference type="ARBA" id="ARBA00022989"/>
    </source>
</evidence>
<dbReference type="AlphaFoldDB" id="A0AAV2AMA0"/>
<evidence type="ECO:0000256" key="1">
    <source>
        <dbReference type="ARBA" id="ARBA00004141"/>
    </source>
</evidence>
<reference evidence="6 7" key="1">
    <citation type="submission" date="2024-04" db="EMBL/GenBank/DDBJ databases">
        <authorList>
            <person name="Rising A."/>
            <person name="Reimegard J."/>
            <person name="Sonavane S."/>
            <person name="Akerstrom W."/>
            <person name="Nylinder S."/>
            <person name="Hedman E."/>
            <person name="Kallberg Y."/>
        </authorList>
    </citation>
    <scope>NUCLEOTIDE SEQUENCE [LARGE SCALE GENOMIC DNA]</scope>
</reference>
<comment type="subcellular location">
    <subcellularLocation>
        <location evidence="1">Membrane</location>
        <topology evidence="1">Multi-pass membrane protein</topology>
    </subcellularLocation>
</comment>
<dbReference type="GO" id="GO:0016020">
    <property type="term" value="C:membrane"/>
    <property type="evidence" value="ECO:0007669"/>
    <property type="project" value="UniProtKB-SubCell"/>
</dbReference>
<organism evidence="6 7">
    <name type="scientific">Larinioides sclopetarius</name>
    <dbReference type="NCBI Taxonomy" id="280406"/>
    <lineage>
        <taxon>Eukaryota</taxon>
        <taxon>Metazoa</taxon>
        <taxon>Ecdysozoa</taxon>
        <taxon>Arthropoda</taxon>
        <taxon>Chelicerata</taxon>
        <taxon>Arachnida</taxon>
        <taxon>Araneae</taxon>
        <taxon>Araneomorphae</taxon>
        <taxon>Entelegynae</taxon>
        <taxon>Araneoidea</taxon>
        <taxon>Araneidae</taxon>
        <taxon>Larinioides</taxon>
    </lineage>
</organism>
<feature type="transmembrane region" description="Helical" evidence="5">
    <location>
        <begin position="365"/>
        <end position="385"/>
    </location>
</feature>
<proteinExistence type="predicted"/>
<feature type="transmembrane region" description="Helical" evidence="5">
    <location>
        <begin position="48"/>
        <end position="68"/>
    </location>
</feature>
<evidence type="ECO:0000313" key="7">
    <source>
        <dbReference type="Proteomes" id="UP001497382"/>
    </source>
</evidence>
<dbReference type="SUPFAM" id="SSF103473">
    <property type="entry name" value="MFS general substrate transporter"/>
    <property type="match status" value="1"/>
</dbReference>
<evidence type="ECO:0008006" key="8">
    <source>
        <dbReference type="Google" id="ProtNLM"/>
    </source>
</evidence>
<keyword evidence="2 5" id="KW-0812">Transmembrane</keyword>
<feature type="transmembrane region" description="Helical" evidence="5">
    <location>
        <begin position="335"/>
        <end position="359"/>
    </location>
</feature>
<feature type="transmembrane region" description="Helical" evidence="5">
    <location>
        <begin position="392"/>
        <end position="410"/>
    </location>
</feature>
<feature type="transmembrane region" description="Helical" evidence="5">
    <location>
        <begin position="222"/>
        <end position="243"/>
    </location>
</feature>
<feature type="transmembrane region" description="Helical" evidence="5">
    <location>
        <begin position="486"/>
        <end position="504"/>
    </location>
</feature>
<accession>A0AAV2AMA0</accession>
<keyword evidence="7" id="KW-1185">Reference proteome</keyword>
<feature type="transmembrane region" description="Helical" evidence="5">
    <location>
        <begin position="166"/>
        <end position="185"/>
    </location>
</feature>
<gene>
    <name evidence="6" type="ORF">LARSCL_LOCUS13028</name>
</gene>
<evidence type="ECO:0000256" key="5">
    <source>
        <dbReference type="SAM" id="Phobius"/>
    </source>
</evidence>
<evidence type="ECO:0000256" key="2">
    <source>
        <dbReference type="ARBA" id="ARBA00022692"/>
    </source>
</evidence>
<feature type="transmembrane region" description="Helical" evidence="5">
    <location>
        <begin position="457"/>
        <end position="474"/>
    </location>
</feature>
<evidence type="ECO:0000256" key="4">
    <source>
        <dbReference type="ARBA" id="ARBA00023136"/>
    </source>
</evidence>
<evidence type="ECO:0000313" key="6">
    <source>
        <dbReference type="EMBL" id="CAL1284209.1"/>
    </source>
</evidence>
<keyword evidence="3 5" id="KW-1133">Transmembrane helix</keyword>
<keyword evidence="4 5" id="KW-0472">Membrane</keyword>
<feature type="transmembrane region" description="Helical" evidence="5">
    <location>
        <begin position="191"/>
        <end position="210"/>
    </location>
</feature>
<feature type="transmembrane region" description="Helical" evidence="5">
    <location>
        <begin position="249"/>
        <end position="270"/>
    </location>
</feature>
<dbReference type="EMBL" id="CAXIEN010000177">
    <property type="protein sequence ID" value="CAL1284209.1"/>
    <property type="molecule type" value="Genomic_DNA"/>
</dbReference>
<dbReference type="InterPro" id="IPR036259">
    <property type="entry name" value="MFS_trans_sf"/>
</dbReference>
<comment type="caution">
    <text evidence="6">The sequence shown here is derived from an EMBL/GenBank/DDBJ whole genome shotgun (WGS) entry which is preliminary data.</text>
</comment>
<feature type="transmembrane region" description="Helical" evidence="5">
    <location>
        <begin position="422"/>
        <end position="445"/>
    </location>
</feature>
<dbReference type="PANTHER" id="PTHR24064">
    <property type="entry name" value="SOLUTE CARRIER FAMILY 22 MEMBER"/>
    <property type="match status" value="1"/>
</dbReference>
<protein>
    <recommendedName>
        <fullName evidence="8">Major facilitator superfamily (MFS) profile domain-containing protein</fullName>
    </recommendedName>
</protein>